<keyword evidence="7" id="KW-0046">Antibiotic resistance</keyword>
<keyword evidence="5 8" id="KW-1133">Transmembrane helix</keyword>
<dbReference type="Gene3D" id="1.20.1720.10">
    <property type="entry name" value="Multidrug resistance protein D"/>
    <property type="match status" value="1"/>
</dbReference>
<dbReference type="InterPro" id="IPR004638">
    <property type="entry name" value="EmrB-like"/>
</dbReference>
<dbReference type="PANTHER" id="PTHR42718">
    <property type="entry name" value="MAJOR FACILITATOR SUPERFAMILY MULTIDRUG TRANSPORTER MFSC"/>
    <property type="match status" value="1"/>
</dbReference>
<feature type="transmembrane region" description="Helical" evidence="8">
    <location>
        <begin position="41"/>
        <end position="60"/>
    </location>
</feature>
<evidence type="ECO:0000256" key="8">
    <source>
        <dbReference type="SAM" id="Phobius"/>
    </source>
</evidence>
<keyword evidence="11" id="KW-1185">Reference proteome</keyword>
<feature type="transmembrane region" description="Helical" evidence="8">
    <location>
        <begin position="300"/>
        <end position="322"/>
    </location>
</feature>
<feature type="transmembrane region" description="Helical" evidence="8">
    <location>
        <begin position="98"/>
        <end position="119"/>
    </location>
</feature>
<feature type="transmembrane region" description="Helical" evidence="8">
    <location>
        <begin position="228"/>
        <end position="247"/>
    </location>
</feature>
<dbReference type="Pfam" id="PF07690">
    <property type="entry name" value="MFS_1"/>
    <property type="match status" value="1"/>
</dbReference>
<feature type="transmembrane region" description="Helical" evidence="8">
    <location>
        <begin position="72"/>
        <end position="92"/>
    </location>
</feature>
<feature type="transmembrane region" description="Helical" evidence="8">
    <location>
        <begin position="268"/>
        <end position="294"/>
    </location>
</feature>
<keyword evidence="6 8" id="KW-0472">Membrane</keyword>
<feature type="transmembrane region" description="Helical" evidence="8">
    <location>
        <begin position="201"/>
        <end position="222"/>
    </location>
</feature>
<evidence type="ECO:0000256" key="6">
    <source>
        <dbReference type="ARBA" id="ARBA00023136"/>
    </source>
</evidence>
<feature type="transmembrane region" description="Helical" evidence="8">
    <location>
        <begin position="361"/>
        <end position="381"/>
    </location>
</feature>
<keyword evidence="4 8" id="KW-0812">Transmembrane</keyword>
<evidence type="ECO:0000256" key="4">
    <source>
        <dbReference type="ARBA" id="ARBA00022692"/>
    </source>
</evidence>
<dbReference type="InterPro" id="IPR011701">
    <property type="entry name" value="MFS"/>
</dbReference>
<dbReference type="Gene3D" id="1.20.1250.20">
    <property type="entry name" value="MFS general substrate transporter like domains"/>
    <property type="match status" value="1"/>
</dbReference>
<dbReference type="InterPro" id="IPR036259">
    <property type="entry name" value="MFS_trans_sf"/>
</dbReference>
<feature type="transmembrane region" description="Helical" evidence="8">
    <location>
        <begin position="162"/>
        <end position="181"/>
    </location>
</feature>
<dbReference type="EMBL" id="BAAALD010000033">
    <property type="protein sequence ID" value="GAA1089846.1"/>
    <property type="molecule type" value="Genomic_DNA"/>
</dbReference>
<dbReference type="SUPFAM" id="SSF103473">
    <property type="entry name" value="MFS general substrate transporter"/>
    <property type="match status" value="1"/>
</dbReference>
<organism evidence="10 11">
    <name type="scientific">Kitasatospora arboriphila</name>
    <dbReference type="NCBI Taxonomy" id="258052"/>
    <lineage>
        <taxon>Bacteria</taxon>
        <taxon>Bacillati</taxon>
        <taxon>Actinomycetota</taxon>
        <taxon>Actinomycetes</taxon>
        <taxon>Kitasatosporales</taxon>
        <taxon>Streptomycetaceae</taxon>
        <taxon>Kitasatospora</taxon>
    </lineage>
</organism>
<sequence>MPQRWRALVVCLIAGFMTLLDVSIVNVALPTVRTGLHMTQSGLQWVLSGYALAFGLALVPAGRLGDARDRRAVFLTGLALFTAASALCGAAQNEAWLITARLVQGLAGGIIVPQVSGFIQTSFPGPERGRAFGMLGAVIGISTAVGPLLGGLLIELAGPQHGWRWVFLVNVPIGVAALPVARRLLPDPPPRPAGRVRHSDLDPVGILLLGVGTTALLLPFVQEQWHDRARWLLLPFAVLLLTAFAAWESRYGRHREPLVSMDLFARRSYAAGTLLSLLYFAGFTSVFFVFTLYLQAGLHYTALAAGLAITPFAVGSAVAAAVGGRLVARRGRRLVALGLASVLVGLGGAALAAHLTSGDSTGWATAAPLLLAGAGSGLVIAPNQTVTLQEVPVVRAGSAGGVLQTAQRIGSAVGIAVVGSVFLGHAGGAPDAWTGAFQLGIAVSAAFVLVALAVAAADIRGHRPPPPEKALH</sequence>
<evidence type="ECO:0000313" key="11">
    <source>
        <dbReference type="Proteomes" id="UP001499987"/>
    </source>
</evidence>
<evidence type="ECO:0000256" key="1">
    <source>
        <dbReference type="ARBA" id="ARBA00004651"/>
    </source>
</evidence>
<dbReference type="Proteomes" id="UP001499987">
    <property type="component" value="Unassembled WGS sequence"/>
</dbReference>
<dbReference type="PROSITE" id="PS50850">
    <property type="entry name" value="MFS"/>
    <property type="match status" value="1"/>
</dbReference>
<feature type="domain" description="Major facilitator superfamily (MFS) profile" evidence="9">
    <location>
        <begin position="7"/>
        <end position="463"/>
    </location>
</feature>
<keyword evidence="2" id="KW-0813">Transport</keyword>
<feature type="transmembrane region" description="Helical" evidence="8">
    <location>
        <begin position="435"/>
        <end position="457"/>
    </location>
</feature>
<feature type="transmembrane region" description="Helical" evidence="8">
    <location>
        <begin position="7"/>
        <end position="29"/>
    </location>
</feature>
<accession>A0ABN1TJA9</accession>
<name>A0ABN1TJA9_9ACTN</name>
<feature type="transmembrane region" description="Helical" evidence="8">
    <location>
        <begin position="334"/>
        <end position="355"/>
    </location>
</feature>
<dbReference type="InterPro" id="IPR020846">
    <property type="entry name" value="MFS_dom"/>
</dbReference>
<dbReference type="PRINTS" id="PR01036">
    <property type="entry name" value="TCRTETB"/>
</dbReference>
<dbReference type="NCBIfam" id="TIGR00711">
    <property type="entry name" value="efflux_EmrB"/>
    <property type="match status" value="1"/>
</dbReference>
<evidence type="ECO:0000256" key="2">
    <source>
        <dbReference type="ARBA" id="ARBA00022448"/>
    </source>
</evidence>
<evidence type="ECO:0000256" key="5">
    <source>
        <dbReference type="ARBA" id="ARBA00022989"/>
    </source>
</evidence>
<feature type="transmembrane region" description="Helical" evidence="8">
    <location>
        <begin position="131"/>
        <end position="150"/>
    </location>
</feature>
<evidence type="ECO:0000256" key="3">
    <source>
        <dbReference type="ARBA" id="ARBA00022475"/>
    </source>
</evidence>
<proteinExistence type="predicted"/>
<feature type="transmembrane region" description="Helical" evidence="8">
    <location>
        <begin position="409"/>
        <end position="429"/>
    </location>
</feature>
<protein>
    <submittedName>
        <fullName evidence="10">MFS transporter</fullName>
    </submittedName>
</protein>
<comment type="caution">
    <text evidence="10">The sequence shown here is derived from an EMBL/GenBank/DDBJ whole genome shotgun (WGS) entry which is preliminary data.</text>
</comment>
<reference evidence="10 11" key="1">
    <citation type="journal article" date="2019" name="Int. J. Syst. Evol. Microbiol.">
        <title>The Global Catalogue of Microorganisms (GCM) 10K type strain sequencing project: providing services to taxonomists for standard genome sequencing and annotation.</title>
        <authorList>
            <consortium name="The Broad Institute Genomics Platform"/>
            <consortium name="The Broad Institute Genome Sequencing Center for Infectious Disease"/>
            <person name="Wu L."/>
            <person name="Ma J."/>
        </authorList>
    </citation>
    <scope>NUCLEOTIDE SEQUENCE [LARGE SCALE GENOMIC DNA]</scope>
    <source>
        <strain evidence="10 11">JCM 13002</strain>
    </source>
</reference>
<dbReference type="CDD" id="cd17321">
    <property type="entry name" value="MFS_MMR_MDR_like"/>
    <property type="match status" value="1"/>
</dbReference>
<comment type="subcellular location">
    <subcellularLocation>
        <location evidence="1">Cell membrane</location>
        <topology evidence="1">Multi-pass membrane protein</topology>
    </subcellularLocation>
</comment>
<evidence type="ECO:0000259" key="9">
    <source>
        <dbReference type="PROSITE" id="PS50850"/>
    </source>
</evidence>
<dbReference type="PANTHER" id="PTHR42718:SF39">
    <property type="entry name" value="ACTINORHODIN TRANSPORTER-RELATED"/>
    <property type="match status" value="1"/>
</dbReference>
<keyword evidence="3" id="KW-1003">Cell membrane</keyword>
<gene>
    <name evidence="10" type="ORF">GCM10009663_37010</name>
</gene>
<evidence type="ECO:0000256" key="7">
    <source>
        <dbReference type="ARBA" id="ARBA00023251"/>
    </source>
</evidence>
<evidence type="ECO:0000313" key="10">
    <source>
        <dbReference type="EMBL" id="GAA1089846.1"/>
    </source>
</evidence>